<evidence type="ECO:0000313" key="13">
    <source>
        <dbReference type="EMBL" id="KAK9406931.1"/>
    </source>
</evidence>
<dbReference type="GO" id="GO:0006779">
    <property type="term" value="P:porphyrin-containing compound biosynthetic process"/>
    <property type="evidence" value="ECO:0007669"/>
    <property type="project" value="InterPro"/>
</dbReference>
<keyword evidence="14" id="KW-1185">Reference proteome</keyword>
<dbReference type="PANTHER" id="PTHR48421">
    <property type="entry name" value="MYCBP-ASSOCIATED PROTEIN"/>
    <property type="match status" value="1"/>
</dbReference>
<evidence type="ECO:0000256" key="1">
    <source>
        <dbReference type="ARBA" id="ARBA00006100"/>
    </source>
</evidence>
<sequence>MEALLEKLRAGLSARLGRIAPWGKPNASQLHQRPPEAQASLYVHWPYCEKRCSYCNFNKYIPRNLDELRMKNCLIQEVQTLIHLSEVQRITSVYFGGGTPSLASPLTIDAILDTVSQCTHLAEGAEVTLEANPASADALCLSKFQKAGVNRISIGIQSLDNGELKLLGRNHTACDALRTLEEAKKLFPGRTSIDLIFGLPGQTVASWAQGLEKALAVCDDHISLYQLTLERGTSLFKQVHQGFLPPINVDIVSEMYECARHVLQNSGFYQYEVSNFSKNGAFSTHNLSYWQGSQYIGIGPGAHGRFVPRGDGKIHREARIQTLEPDIWMKEVLAFGHGTRKQTPLRELDILEEVLILGLRMDVGITHQHWLQFAPSLSLWDVFGEAKEVKELEEHGFIFLDDSPRGFVAGKGRPSKNYAVFAAEKKRIKPFEQPSSPVQEEPEPVSCVLQGDEIQALAIKPEDLAKLRAGKRSQEKKEEPVVIKKYLVRKSRPQEIGKKANFLVAYPALPDESEKTLNYSGVEGPVVDTFGYITPYSILGTLQEFKKEAIKKGHAQIVRMIPEESHLSCAISVFGTYRKKPEEEKKVAQGPPSQHRALQNWQRNMALRRKQQKMLSECLQKSENQLLMNFSEHYRRIQEQRTLIDRSIPAMYSGKGYSGNEFWNQPVHVGDELKGLTTTLGQTDLGFPEEITHVGKPRSIWREMGTSPPKYLPFHRPWEKSLFLQHRRNELKEVLETLDFYSPDLDGLEVIGRNQPFTNVSADSFSACDEDNKESSEETISDLLDEFPDVFSEPIFGPSLKFCGQPARWITTSHAGEVGIAARVTFEILVGDKAESRLTVSNDGTTAIWYDWQRLPQPFTFQEKTKRGIQNFYFNTRSGVILPGETINFSFIFKSLSAGIFSESWEFSTHPELLGGAMLQVTLWGIALYEDTTVKLREDLEKDLEAREIALIVEENLEDLLNRIRTPARVRSPVDAYVIEEELFHRKNPELHYNHQIVKGLHELWNAVMNPQPIEVNVDEGRRKSTVSESSPSKSTADSQKSPEDMLKSVSSPASITKRLGLEELVDEPSRAEIEEVAQIEEAPHVEWNLSVADFRQTLLTVPEEEEREVALAQLNKAAMELCTAPLTTQEDLLYQICFQLWREVIEGLVNCSLVLRSLLGMPEKDTYVETAPEELAEVKSAVAKAAKEDRKVQKEDKKTALKEKEKGKAIKEQERPNSRKGKGKEEKKVKTLMKETKDALSFSLESSEAELQLRREQIDPIVQEKYREKLYVEVYGLLNSMVNKMVFLFETVKKNALEKTKASFV</sequence>
<dbReference type="Pfam" id="PF04055">
    <property type="entry name" value="Radical_SAM"/>
    <property type="match status" value="1"/>
</dbReference>
<evidence type="ECO:0000259" key="12">
    <source>
        <dbReference type="PROSITE" id="PS51918"/>
    </source>
</evidence>
<proteinExistence type="inferred from homology"/>
<dbReference type="SUPFAM" id="SSF102114">
    <property type="entry name" value="Radical SAM enzymes"/>
    <property type="match status" value="1"/>
</dbReference>
<dbReference type="NCBIfam" id="TIGR00539">
    <property type="entry name" value="hemN_rel"/>
    <property type="match status" value="1"/>
</dbReference>
<feature type="compositionally biased region" description="Low complexity" evidence="11">
    <location>
        <begin position="1027"/>
        <end position="1036"/>
    </location>
</feature>
<dbReference type="Gene3D" id="3.20.20.70">
    <property type="entry name" value="Aldolase class I"/>
    <property type="match status" value="1"/>
</dbReference>
<evidence type="ECO:0000256" key="2">
    <source>
        <dbReference type="ARBA" id="ARBA00014678"/>
    </source>
</evidence>
<evidence type="ECO:0000256" key="11">
    <source>
        <dbReference type="SAM" id="MobiDB-lite"/>
    </source>
</evidence>
<feature type="domain" description="Radical SAM core" evidence="12">
    <location>
        <begin position="33"/>
        <end position="269"/>
    </location>
</feature>
<dbReference type="InterPro" id="IPR004559">
    <property type="entry name" value="HemW-like"/>
</dbReference>
<dbReference type="SFLD" id="SFLDF00288">
    <property type="entry name" value="HemN-like__clustered_with_nucl"/>
    <property type="match status" value="1"/>
</dbReference>
<dbReference type="SFLD" id="SFLDS00029">
    <property type="entry name" value="Radical_SAM"/>
    <property type="match status" value="1"/>
</dbReference>
<keyword evidence="4" id="KW-0949">S-adenosyl-L-methionine</keyword>
<dbReference type="SFLD" id="SFLDF00562">
    <property type="entry name" value="HemN-like__clustered_with_heat"/>
    <property type="match status" value="1"/>
</dbReference>
<dbReference type="InterPro" id="IPR006638">
    <property type="entry name" value="Elp3/MiaA/NifB-like_rSAM"/>
</dbReference>
<dbReference type="InterPro" id="IPR058240">
    <property type="entry name" value="rSAM_sf"/>
</dbReference>
<evidence type="ECO:0000256" key="8">
    <source>
        <dbReference type="ARBA" id="ARBA00023186"/>
    </source>
</evidence>
<dbReference type="GO" id="GO:0046872">
    <property type="term" value="F:metal ion binding"/>
    <property type="evidence" value="ECO:0007669"/>
    <property type="project" value="UniProtKB-KW"/>
</dbReference>
<dbReference type="SMART" id="SM00729">
    <property type="entry name" value="Elp3"/>
    <property type="match status" value="1"/>
</dbReference>
<dbReference type="Pfam" id="PF14646">
    <property type="entry name" value="MYCBPAP"/>
    <property type="match status" value="1"/>
</dbReference>
<dbReference type="GO" id="GO:0051539">
    <property type="term" value="F:4 iron, 4 sulfur cluster binding"/>
    <property type="evidence" value="ECO:0007669"/>
    <property type="project" value="InterPro"/>
</dbReference>
<evidence type="ECO:0000313" key="14">
    <source>
        <dbReference type="Proteomes" id="UP001474421"/>
    </source>
</evidence>
<evidence type="ECO:0000256" key="4">
    <source>
        <dbReference type="ARBA" id="ARBA00022691"/>
    </source>
</evidence>
<dbReference type="PROSITE" id="PS51918">
    <property type="entry name" value="RADICAL_SAM"/>
    <property type="match status" value="1"/>
</dbReference>
<comment type="similarity">
    <text evidence="1">Belongs to the anaerobic coproporphyrinogen-III oxidase family. HemW subfamily.</text>
</comment>
<dbReference type="InterPro" id="IPR013785">
    <property type="entry name" value="Aldolase_TIM"/>
</dbReference>
<comment type="caution">
    <text evidence="13">The sequence shown here is derived from an EMBL/GenBank/DDBJ whole genome shotgun (WGS) entry which is preliminary data.</text>
</comment>
<evidence type="ECO:0000256" key="3">
    <source>
        <dbReference type="ARBA" id="ARBA00022617"/>
    </source>
</evidence>
<name>A0AAW1BYD7_CROAD</name>
<dbReference type="GO" id="GO:0005737">
    <property type="term" value="C:cytoplasm"/>
    <property type="evidence" value="ECO:0007669"/>
    <property type="project" value="InterPro"/>
</dbReference>
<dbReference type="SFLD" id="SFLDG01082">
    <property type="entry name" value="B12-binding_domain_containing"/>
    <property type="match status" value="1"/>
</dbReference>
<reference evidence="13 14" key="1">
    <citation type="journal article" date="2024" name="Proc. Natl. Acad. Sci. U.S.A.">
        <title>The genetic regulatory architecture and epigenomic basis for age-related changes in rattlesnake venom.</title>
        <authorList>
            <person name="Hogan M.P."/>
            <person name="Holding M.L."/>
            <person name="Nystrom G.S."/>
            <person name="Colston T.J."/>
            <person name="Bartlett D.A."/>
            <person name="Mason A.J."/>
            <person name="Ellsworth S.A."/>
            <person name="Rautsaw R.M."/>
            <person name="Lawrence K.C."/>
            <person name="Strickland J.L."/>
            <person name="He B."/>
            <person name="Fraser P."/>
            <person name="Margres M.J."/>
            <person name="Gilbert D.M."/>
            <person name="Gibbs H.L."/>
            <person name="Parkinson C.L."/>
            <person name="Rokyta D.R."/>
        </authorList>
    </citation>
    <scope>NUCLEOTIDE SEQUENCE [LARGE SCALE GENOMIC DNA]</scope>
    <source>
        <strain evidence="13">DRR0105</strain>
    </source>
</reference>
<dbReference type="Proteomes" id="UP001474421">
    <property type="component" value="Unassembled WGS sequence"/>
</dbReference>
<evidence type="ECO:0000256" key="5">
    <source>
        <dbReference type="ARBA" id="ARBA00022723"/>
    </source>
</evidence>
<dbReference type="SFLD" id="SFLDG01065">
    <property type="entry name" value="anaerobic_coproporphyrinogen-I"/>
    <property type="match status" value="1"/>
</dbReference>
<keyword evidence="6" id="KW-0408">Iron</keyword>
<dbReference type="GO" id="GO:0004109">
    <property type="term" value="F:coproporphyrinogen oxidase activity"/>
    <property type="evidence" value="ECO:0007669"/>
    <property type="project" value="InterPro"/>
</dbReference>
<gene>
    <name evidence="13" type="ORF">NXF25_005705</name>
</gene>
<evidence type="ECO:0000256" key="6">
    <source>
        <dbReference type="ARBA" id="ARBA00023004"/>
    </source>
</evidence>
<dbReference type="InterPro" id="IPR010723">
    <property type="entry name" value="HemN_C"/>
</dbReference>
<keyword evidence="5" id="KW-0479">Metal-binding</keyword>
<organism evidence="13 14">
    <name type="scientific">Crotalus adamanteus</name>
    <name type="common">Eastern diamondback rattlesnake</name>
    <dbReference type="NCBI Taxonomy" id="8729"/>
    <lineage>
        <taxon>Eukaryota</taxon>
        <taxon>Metazoa</taxon>
        <taxon>Chordata</taxon>
        <taxon>Craniata</taxon>
        <taxon>Vertebrata</taxon>
        <taxon>Euteleostomi</taxon>
        <taxon>Lepidosauria</taxon>
        <taxon>Squamata</taxon>
        <taxon>Bifurcata</taxon>
        <taxon>Unidentata</taxon>
        <taxon>Episquamata</taxon>
        <taxon>Toxicofera</taxon>
        <taxon>Serpentes</taxon>
        <taxon>Colubroidea</taxon>
        <taxon>Viperidae</taxon>
        <taxon>Crotalinae</taxon>
        <taxon>Crotalus</taxon>
    </lineage>
</organism>
<dbReference type="InterPro" id="IPR007197">
    <property type="entry name" value="rSAM"/>
</dbReference>
<protein>
    <recommendedName>
        <fullName evidence="2">Radical S-adenosyl methionine domain-containing protein 1, mitochondrial</fullName>
    </recommendedName>
    <alternativeName>
        <fullName evidence="9">Putative heme chaperone</fullName>
    </alternativeName>
</protein>
<dbReference type="InterPro" id="IPR013783">
    <property type="entry name" value="Ig-like_fold"/>
</dbReference>
<comment type="function">
    <text evidence="10">May be a heme chaperone, appears to bind heme. Homologous bacterial proteins do not have oxygen-independent coproporphyrinogen-III oxidase activity. Binds 1 [4Fe-4S] cluster. The cluster is coordinated with 3 cysteines and an exchangeable S-adenosyl-L-methionine.</text>
</comment>
<evidence type="ECO:0000256" key="9">
    <source>
        <dbReference type="ARBA" id="ARBA00033094"/>
    </source>
</evidence>
<dbReference type="CDD" id="cd01335">
    <property type="entry name" value="Radical_SAM"/>
    <property type="match status" value="1"/>
</dbReference>
<evidence type="ECO:0000256" key="7">
    <source>
        <dbReference type="ARBA" id="ARBA00023014"/>
    </source>
</evidence>
<keyword evidence="3" id="KW-0349">Heme</keyword>
<feature type="region of interest" description="Disordered" evidence="11">
    <location>
        <begin position="1190"/>
        <end position="1230"/>
    </location>
</feature>
<evidence type="ECO:0000256" key="10">
    <source>
        <dbReference type="ARBA" id="ARBA00045130"/>
    </source>
</evidence>
<dbReference type="EMBL" id="JAOTOJ010000002">
    <property type="protein sequence ID" value="KAK9406931.1"/>
    <property type="molecule type" value="Genomic_DNA"/>
</dbReference>
<keyword evidence="7" id="KW-0411">Iron-sulfur</keyword>
<dbReference type="Gene3D" id="2.60.40.10">
    <property type="entry name" value="Immunoglobulins"/>
    <property type="match status" value="1"/>
</dbReference>
<dbReference type="PANTHER" id="PTHR48421:SF1">
    <property type="entry name" value="MYCBP-ASSOCIATED PROTEIN"/>
    <property type="match status" value="1"/>
</dbReference>
<dbReference type="InterPro" id="IPR032707">
    <property type="entry name" value="MYCBPAP"/>
</dbReference>
<feature type="region of interest" description="Disordered" evidence="11">
    <location>
        <begin position="1016"/>
        <end position="1053"/>
    </location>
</feature>
<dbReference type="Pfam" id="PF06969">
    <property type="entry name" value="HemN_C"/>
    <property type="match status" value="1"/>
</dbReference>
<accession>A0AAW1BYD7</accession>
<keyword evidence="8" id="KW-0143">Chaperone</keyword>